<dbReference type="PANTHER" id="PTHR32309:SF13">
    <property type="entry name" value="FERRIC ENTEROBACTIN TRANSPORT PROTEIN FEPE"/>
    <property type="match status" value="1"/>
</dbReference>
<dbReference type="InterPro" id="IPR027417">
    <property type="entry name" value="P-loop_NTPase"/>
</dbReference>
<gene>
    <name evidence="20" type="ORF">ACE1CC_25135</name>
</gene>
<feature type="domain" description="AAA" evidence="19">
    <location>
        <begin position="577"/>
        <end position="708"/>
    </location>
</feature>
<evidence type="ECO:0000256" key="10">
    <source>
        <dbReference type="ARBA" id="ARBA00022741"/>
    </source>
</evidence>
<keyword evidence="10" id="KW-0547">Nucleotide-binding</keyword>
<dbReference type="Gene3D" id="3.40.50.300">
    <property type="entry name" value="P-loop containing nucleotide triphosphate hydrolases"/>
    <property type="match status" value="1"/>
</dbReference>
<keyword evidence="14" id="KW-0472">Membrane</keyword>
<dbReference type="PANTHER" id="PTHR32309">
    <property type="entry name" value="TYROSINE-PROTEIN KINASE"/>
    <property type="match status" value="1"/>
</dbReference>
<sequence length="770" mass="86203">MKIKPYAQPIYSNNINGKNPHSLPYIYPEQVHEEEANKLDLRQVLGILRRRALVVASVAIAVSALMGTRAWNTPPVYEGKFRVLVEPITAETKVAQNFGAIVYSILDYDTQTEVLRSPSVMDGIVKKIKAEYPEINYGSLVSSLMINRLGQTKIIEVRYKDSDPKRAERILQIIADGYLDYSQQQRQSDVRQGIDFVKQQLPNLQERVNALQARLQKFRQEYNFIDPEQKAQELGNRISGIEAQQVEANTKLNELRSLYTLLQGQLGLQPNEAIVASALSEAPRYQKLLSELQEVETKLATESVRFTEDSPMLTTLKEKRQKLLPLIAQESQKVIGNTLSPNTVNTQRLSNQNSIRLSLTQQFVDATNQIKVLEVRNQALKRAEELLVQEFKQMPIRAREYTDLQRELKVTTESLLRFLSTRENLEIEAAQKATPWQLIDAPNQSYPISPDKYRNIMLGVIAGLLLGAGAAWLVEMLDNVFHSAEDLKNQTGMPLLGVIPFSKGLKKVAPGDNSEADGLLLPHSELALATENTRGHSRYKASQFVESFRSLYTNIRLLTTDMPIRSLVISSSTPAEGKTVISLHLAQAAAAMGQRVLLVDADLRRPQIHKRLGLPNMQGLTNLISSEDLDFHEVVQNYSEEENLFVLTAGQIPPDPTRLLSSEKMQTLMADFQSAFDLVIYDTPPLVGFADASILATPTDGVILVVGLGKADRYPLMQALDTLKISGTPILGLVANGVKSYTTRWHDSYNRYYNQSPVNQRGSGQVAIDR</sequence>
<evidence type="ECO:0000256" key="3">
    <source>
        <dbReference type="ARBA" id="ARBA00007316"/>
    </source>
</evidence>
<comment type="similarity">
    <text evidence="2">Belongs to the CpsC/CapA family.</text>
</comment>
<dbReference type="InterPro" id="IPR003856">
    <property type="entry name" value="LPS_length_determ_N"/>
</dbReference>
<evidence type="ECO:0000313" key="21">
    <source>
        <dbReference type="Proteomes" id="UP001576774"/>
    </source>
</evidence>
<keyword evidence="13" id="KW-1133">Transmembrane helix</keyword>
<evidence type="ECO:0000313" key="20">
    <source>
        <dbReference type="EMBL" id="MFB2880148.1"/>
    </source>
</evidence>
<evidence type="ECO:0000256" key="16">
    <source>
        <dbReference type="ARBA" id="ARBA00051245"/>
    </source>
</evidence>
<keyword evidence="6" id="KW-1003">Cell membrane</keyword>
<keyword evidence="17" id="KW-0175">Coiled coil</keyword>
<evidence type="ECO:0000256" key="8">
    <source>
        <dbReference type="ARBA" id="ARBA00022679"/>
    </source>
</evidence>
<evidence type="ECO:0000256" key="12">
    <source>
        <dbReference type="ARBA" id="ARBA00022840"/>
    </source>
</evidence>
<keyword evidence="11" id="KW-0418">Kinase</keyword>
<keyword evidence="21" id="KW-1185">Reference proteome</keyword>
<dbReference type="InterPro" id="IPR050445">
    <property type="entry name" value="Bact_polysacc_biosynth/exp"/>
</dbReference>
<dbReference type="InterPro" id="IPR025669">
    <property type="entry name" value="AAA_dom"/>
</dbReference>
<evidence type="ECO:0000256" key="11">
    <source>
        <dbReference type="ARBA" id="ARBA00022777"/>
    </source>
</evidence>
<keyword evidence="8" id="KW-0808">Transferase</keyword>
<dbReference type="EC" id="2.7.10.2" evidence="5"/>
<comment type="caution">
    <text evidence="20">The sequence shown here is derived from an EMBL/GenBank/DDBJ whole genome shotgun (WGS) entry which is preliminary data.</text>
</comment>
<comment type="subcellular location">
    <subcellularLocation>
        <location evidence="1">Cell inner membrane</location>
        <topology evidence="1">Multi-pass membrane protein</topology>
    </subcellularLocation>
</comment>
<dbReference type="SUPFAM" id="SSF52540">
    <property type="entry name" value="P-loop containing nucleoside triphosphate hydrolases"/>
    <property type="match status" value="1"/>
</dbReference>
<evidence type="ECO:0000256" key="14">
    <source>
        <dbReference type="ARBA" id="ARBA00023136"/>
    </source>
</evidence>
<evidence type="ECO:0000256" key="4">
    <source>
        <dbReference type="ARBA" id="ARBA00008883"/>
    </source>
</evidence>
<feature type="domain" description="Polysaccharide chain length determinant N-terminal" evidence="18">
    <location>
        <begin position="37"/>
        <end position="127"/>
    </location>
</feature>
<dbReference type="Pfam" id="PF02706">
    <property type="entry name" value="Wzz"/>
    <property type="match status" value="1"/>
</dbReference>
<evidence type="ECO:0000256" key="17">
    <source>
        <dbReference type="SAM" id="Coils"/>
    </source>
</evidence>
<feature type="coiled-coil region" evidence="17">
    <location>
        <begin position="363"/>
        <end position="390"/>
    </location>
</feature>
<dbReference type="EMBL" id="JBHFNQ010000196">
    <property type="protein sequence ID" value="MFB2880148.1"/>
    <property type="molecule type" value="Genomic_DNA"/>
</dbReference>
<comment type="similarity">
    <text evidence="4">Belongs to the etk/wzc family.</text>
</comment>
<name>A0ABV4XBI2_9CYAN</name>
<feature type="coiled-coil region" evidence="17">
    <location>
        <begin position="194"/>
        <end position="221"/>
    </location>
</feature>
<comment type="similarity">
    <text evidence="3">Belongs to the CpsD/CapB family.</text>
</comment>
<protein>
    <recommendedName>
        <fullName evidence="5">non-specific protein-tyrosine kinase</fullName>
        <ecNumber evidence="5">2.7.10.2</ecNumber>
    </recommendedName>
</protein>
<dbReference type="CDD" id="cd05387">
    <property type="entry name" value="BY-kinase"/>
    <property type="match status" value="1"/>
</dbReference>
<keyword evidence="9" id="KW-0812">Transmembrane</keyword>
<organism evidence="20 21">
    <name type="scientific">Floridaenema aerugineum BLCC-F46</name>
    <dbReference type="NCBI Taxonomy" id="3153654"/>
    <lineage>
        <taxon>Bacteria</taxon>
        <taxon>Bacillati</taxon>
        <taxon>Cyanobacteriota</taxon>
        <taxon>Cyanophyceae</taxon>
        <taxon>Oscillatoriophycideae</taxon>
        <taxon>Aerosakkonematales</taxon>
        <taxon>Aerosakkonemataceae</taxon>
        <taxon>Floridanema</taxon>
        <taxon>Floridanema aerugineum</taxon>
    </lineage>
</organism>
<keyword evidence="15" id="KW-0829">Tyrosine-protein kinase</keyword>
<accession>A0ABV4XBI2</accession>
<dbReference type="Pfam" id="PF13614">
    <property type="entry name" value="AAA_31"/>
    <property type="match status" value="1"/>
</dbReference>
<evidence type="ECO:0000256" key="6">
    <source>
        <dbReference type="ARBA" id="ARBA00022475"/>
    </source>
</evidence>
<evidence type="ECO:0000256" key="1">
    <source>
        <dbReference type="ARBA" id="ARBA00004429"/>
    </source>
</evidence>
<dbReference type="RefSeq" id="WP_413273174.1">
    <property type="nucleotide sequence ID" value="NZ_JBHFNQ010000196.1"/>
</dbReference>
<proteinExistence type="inferred from homology"/>
<dbReference type="Proteomes" id="UP001576774">
    <property type="component" value="Unassembled WGS sequence"/>
</dbReference>
<dbReference type="InterPro" id="IPR005702">
    <property type="entry name" value="Wzc-like_C"/>
</dbReference>
<evidence type="ECO:0000256" key="7">
    <source>
        <dbReference type="ARBA" id="ARBA00022519"/>
    </source>
</evidence>
<evidence type="ECO:0000256" key="5">
    <source>
        <dbReference type="ARBA" id="ARBA00011903"/>
    </source>
</evidence>
<keyword evidence="12" id="KW-0067">ATP-binding</keyword>
<evidence type="ECO:0000256" key="13">
    <source>
        <dbReference type="ARBA" id="ARBA00022989"/>
    </source>
</evidence>
<comment type="catalytic activity">
    <reaction evidence="16">
        <text>L-tyrosyl-[protein] + ATP = O-phospho-L-tyrosyl-[protein] + ADP + H(+)</text>
        <dbReference type="Rhea" id="RHEA:10596"/>
        <dbReference type="Rhea" id="RHEA-COMP:10136"/>
        <dbReference type="Rhea" id="RHEA-COMP:20101"/>
        <dbReference type="ChEBI" id="CHEBI:15378"/>
        <dbReference type="ChEBI" id="CHEBI:30616"/>
        <dbReference type="ChEBI" id="CHEBI:46858"/>
        <dbReference type="ChEBI" id="CHEBI:61978"/>
        <dbReference type="ChEBI" id="CHEBI:456216"/>
        <dbReference type="EC" id="2.7.10.2"/>
    </reaction>
</comment>
<reference evidence="20 21" key="1">
    <citation type="submission" date="2024-09" db="EMBL/GenBank/DDBJ databases">
        <title>Floridaenema gen nov. (Aerosakkonemataceae, Aerosakkonematales ord. nov., Cyanobacteria) from benthic tropical and subtropical fresh waters, with the description of four new species.</title>
        <authorList>
            <person name="Moretto J.A."/>
            <person name="Berthold D.E."/>
            <person name="Lefler F.W."/>
            <person name="Huang I.-S."/>
            <person name="Laughinghouse H. IV."/>
        </authorList>
    </citation>
    <scope>NUCLEOTIDE SEQUENCE [LARGE SCALE GENOMIC DNA]</scope>
    <source>
        <strain evidence="20 21">BLCC-F46</strain>
    </source>
</reference>
<evidence type="ECO:0000256" key="9">
    <source>
        <dbReference type="ARBA" id="ARBA00022692"/>
    </source>
</evidence>
<dbReference type="NCBIfam" id="TIGR01007">
    <property type="entry name" value="eps_fam"/>
    <property type="match status" value="1"/>
</dbReference>
<evidence type="ECO:0000259" key="18">
    <source>
        <dbReference type="Pfam" id="PF02706"/>
    </source>
</evidence>
<keyword evidence="7" id="KW-0997">Cell inner membrane</keyword>
<evidence type="ECO:0000259" key="19">
    <source>
        <dbReference type="Pfam" id="PF13614"/>
    </source>
</evidence>
<evidence type="ECO:0000256" key="2">
    <source>
        <dbReference type="ARBA" id="ARBA00006683"/>
    </source>
</evidence>
<evidence type="ECO:0000256" key="15">
    <source>
        <dbReference type="ARBA" id="ARBA00023137"/>
    </source>
</evidence>